<dbReference type="GeneID" id="85310517"/>
<dbReference type="Proteomes" id="UP001244011">
    <property type="component" value="Unassembled WGS sequence"/>
</dbReference>
<sequence length="274" mass="32284">MSFAPSESHPYFNRRMIVDDDDNISVAKEIKRKNRRIALPANLAAPQIRPFQWMISSYYLPEEYQAKSTQGQSPWYLLLRCMLIDLLEQLENGLSTSWRDYEVEDTGGTKFLPRDWGRWNCPQLKWGRRIVFSEQTRDEPRWLIGRWLVVAYLWSDSREWLRGVNVGNLISFNNAFCIRAFERVPCMNCPSRHLAYRMFYQLEKTSDKPEPLVTLFSHVGYYPRRQPPPIPHGTPVPDTLSELCCLMNKEARALLYARHEEARGKGKPQDRHFL</sequence>
<accession>A0AAJ0FNZ7</accession>
<keyword evidence="2" id="KW-1185">Reference proteome</keyword>
<reference evidence="1" key="1">
    <citation type="submission" date="2023-06" db="EMBL/GenBank/DDBJ databases">
        <title>Genome-scale phylogeny and comparative genomics of the fungal order Sordariales.</title>
        <authorList>
            <consortium name="Lawrence Berkeley National Laboratory"/>
            <person name="Hensen N."/>
            <person name="Bonometti L."/>
            <person name="Westerberg I."/>
            <person name="Brannstrom I.O."/>
            <person name="Guillou S."/>
            <person name="Cros-Aarteil S."/>
            <person name="Calhoun S."/>
            <person name="Haridas S."/>
            <person name="Kuo A."/>
            <person name="Mondo S."/>
            <person name="Pangilinan J."/>
            <person name="Riley R."/>
            <person name="Labutti K."/>
            <person name="Andreopoulos B."/>
            <person name="Lipzen A."/>
            <person name="Chen C."/>
            <person name="Yanf M."/>
            <person name="Daum C."/>
            <person name="Ng V."/>
            <person name="Clum A."/>
            <person name="Steindorff A."/>
            <person name="Ohm R."/>
            <person name="Martin F."/>
            <person name="Silar P."/>
            <person name="Natvig D."/>
            <person name="Lalanne C."/>
            <person name="Gautier V."/>
            <person name="Ament-Velasquez S.L."/>
            <person name="Kruys A."/>
            <person name="Hutchinson M.I."/>
            <person name="Powell A.J."/>
            <person name="Barry K."/>
            <person name="Miller A.N."/>
            <person name="Grigoriev I.V."/>
            <person name="Debuchy R."/>
            <person name="Gladieux P."/>
            <person name="Thoren M.H."/>
            <person name="Johannesson H."/>
        </authorList>
    </citation>
    <scope>NUCLEOTIDE SEQUENCE</scope>
    <source>
        <strain evidence="1">8032-3</strain>
    </source>
</reference>
<name>A0AAJ0FNZ7_9PEZI</name>
<dbReference type="RefSeq" id="XP_060285966.1">
    <property type="nucleotide sequence ID" value="XM_060427330.1"/>
</dbReference>
<comment type="caution">
    <text evidence="1">The sequence shown here is derived from an EMBL/GenBank/DDBJ whole genome shotgun (WGS) entry which is preliminary data.</text>
</comment>
<evidence type="ECO:0000313" key="2">
    <source>
        <dbReference type="Proteomes" id="UP001244011"/>
    </source>
</evidence>
<proteinExistence type="predicted"/>
<protein>
    <submittedName>
        <fullName evidence="1">Uncharacterized protein</fullName>
    </submittedName>
</protein>
<organism evidence="1 2">
    <name type="scientific">Phialemonium atrogriseum</name>
    <dbReference type="NCBI Taxonomy" id="1093897"/>
    <lineage>
        <taxon>Eukaryota</taxon>
        <taxon>Fungi</taxon>
        <taxon>Dikarya</taxon>
        <taxon>Ascomycota</taxon>
        <taxon>Pezizomycotina</taxon>
        <taxon>Sordariomycetes</taxon>
        <taxon>Sordariomycetidae</taxon>
        <taxon>Cephalothecales</taxon>
        <taxon>Cephalothecaceae</taxon>
        <taxon>Phialemonium</taxon>
    </lineage>
</organism>
<evidence type="ECO:0000313" key="1">
    <source>
        <dbReference type="EMBL" id="KAK1769753.1"/>
    </source>
</evidence>
<gene>
    <name evidence="1" type="ORF">QBC33DRAFT_531874</name>
</gene>
<dbReference type="EMBL" id="MU839002">
    <property type="protein sequence ID" value="KAK1769753.1"/>
    <property type="molecule type" value="Genomic_DNA"/>
</dbReference>
<dbReference type="AlphaFoldDB" id="A0AAJ0FNZ7"/>